<dbReference type="Pfam" id="PF04055">
    <property type="entry name" value="Radical_SAM"/>
    <property type="match status" value="1"/>
</dbReference>
<proteinExistence type="predicted"/>
<dbReference type="RefSeq" id="WP_222201610.1">
    <property type="nucleotide sequence ID" value="NZ_CAJZAH010000002.1"/>
</dbReference>
<keyword evidence="1" id="KW-0479">Metal-binding</keyword>
<dbReference type="SFLD" id="SFLDG01084">
    <property type="entry name" value="Uncharacterised_Radical_SAM_Su"/>
    <property type="match status" value="1"/>
</dbReference>
<dbReference type="Gene3D" id="3.80.30.30">
    <property type="match status" value="1"/>
</dbReference>
<evidence type="ECO:0000313" key="6">
    <source>
        <dbReference type="Proteomes" id="UP000721236"/>
    </source>
</evidence>
<name>A0ABN7YPC3_9BURK</name>
<evidence type="ECO:0000313" key="5">
    <source>
        <dbReference type="EMBL" id="CAG9174055.1"/>
    </source>
</evidence>
<keyword evidence="2" id="KW-0408">Iron</keyword>
<dbReference type="PROSITE" id="PS51918">
    <property type="entry name" value="RADICAL_SAM"/>
    <property type="match status" value="1"/>
</dbReference>
<dbReference type="PANTHER" id="PTHR43432">
    <property type="entry name" value="SLR0285 PROTEIN"/>
    <property type="match status" value="1"/>
</dbReference>
<keyword evidence="6" id="KW-1185">Reference proteome</keyword>
<organism evidence="5 6">
    <name type="scientific">Cupriavidus respiraculi</name>
    <dbReference type="NCBI Taxonomy" id="195930"/>
    <lineage>
        <taxon>Bacteria</taxon>
        <taxon>Pseudomonadati</taxon>
        <taxon>Pseudomonadota</taxon>
        <taxon>Betaproteobacteria</taxon>
        <taxon>Burkholderiales</taxon>
        <taxon>Burkholderiaceae</taxon>
        <taxon>Cupriavidus</taxon>
    </lineage>
</organism>
<evidence type="ECO:0000259" key="4">
    <source>
        <dbReference type="PROSITE" id="PS51918"/>
    </source>
</evidence>
<dbReference type="EMBL" id="CAJZAH010000002">
    <property type="protein sequence ID" value="CAG9174055.1"/>
    <property type="molecule type" value="Genomic_DNA"/>
</dbReference>
<dbReference type="Proteomes" id="UP000721236">
    <property type="component" value="Unassembled WGS sequence"/>
</dbReference>
<evidence type="ECO:0000256" key="3">
    <source>
        <dbReference type="ARBA" id="ARBA00023014"/>
    </source>
</evidence>
<keyword evidence="3" id="KW-0411">Iron-sulfur</keyword>
<protein>
    <recommendedName>
        <fullName evidence="4">Radical SAM core domain-containing protein</fullName>
    </recommendedName>
</protein>
<dbReference type="PANTHER" id="PTHR43432:SF3">
    <property type="entry name" value="SLR0285 PROTEIN"/>
    <property type="match status" value="1"/>
</dbReference>
<feature type="domain" description="Radical SAM core" evidence="4">
    <location>
        <begin position="66"/>
        <end position="303"/>
    </location>
</feature>
<dbReference type="NCBIfam" id="NF033668">
    <property type="entry name" value="rSAM_PA0069"/>
    <property type="match status" value="1"/>
</dbReference>
<dbReference type="SMART" id="SM00729">
    <property type="entry name" value="Elp3"/>
    <property type="match status" value="1"/>
</dbReference>
<dbReference type="InterPro" id="IPR007197">
    <property type="entry name" value="rSAM"/>
</dbReference>
<dbReference type="InterPro" id="IPR058240">
    <property type="entry name" value="rSAM_sf"/>
</dbReference>
<dbReference type="SFLD" id="SFLDS00029">
    <property type="entry name" value="Radical_SAM"/>
    <property type="match status" value="1"/>
</dbReference>
<dbReference type="SUPFAM" id="SSF102114">
    <property type="entry name" value="Radical SAM enzymes"/>
    <property type="match status" value="1"/>
</dbReference>
<dbReference type="InterPro" id="IPR040086">
    <property type="entry name" value="MJ0683-like"/>
</dbReference>
<dbReference type="InterPro" id="IPR006638">
    <property type="entry name" value="Elp3/MiaA/NifB-like_rSAM"/>
</dbReference>
<reference evidence="5 6" key="1">
    <citation type="submission" date="2021-08" db="EMBL/GenBank/DDBJ databases">
        <authorList>
            <person name="Peeters C."/>
        </authorList>
    </citation>
    <scope>NUCLEOTIDE SEQUENCE [LARGE SCALE GENOMIC DNA]</scope>
    <source>
        <strain evidence="5 6">LMG 21510</strain>
    </source>
</reference>
<evidence type="ECO:0000256" key="1">
    <source>
        <dbReference type="ARBA" id="ARBA00022723"/>
    </source>
</evidence>
<dbReference type="CDD" id="cd01335">
    <property type="entry name" value="Radical_SAM"/>
    <property type="match status" value="1"/>
</dbReference>
<evidence type="ECO:0000256" key="2">
    <source>
        <dbReference type="ARBA" id="ARBA00023004"/>
    </source>
</evidence>
<gene>
    <name evidence="5" type="ORF">LMG21510_02429</name>
</gene>
<sequence>MSSLIPKFHKGRGALTSSESRFEAWSREADDGALSELEELHGARAAPKTTLVLEDARTIITRNQSPDVPFDQSINAYRGCEHGCSYCFARPTHAYLGLSPGLDFETRLFAKPNAAQLLARELGRKSYVPSVIAIGTNTDPYQPVERKLCITREILATLERFQHPVAITTKSALVTRDIDILERMAAKGLARVFMSVTTLDADIARNMEPRASTPTRRLEAIRKLADAGIPTGVIFAPVIPALTDYELENILKAASQAGASSAAYVLLRLPLEVRDIFAEWLEQHYPGRKKHVLSVIENMRDGKLYDAQFGTRMRGTGIFAELISQRFRLACQKFGLNAERPPLRTDLFRRPGEDSGQGVLF</sequence>
<comment type="caution">
    <text evidence="5">The sequence shown here is derived from an EMBL/GenBank/DDBJ whole genome shotgun (WGS) entry which is preliminary data.</text>
</comment>
<accession>A0ABN7YPC3</accession>